<protein>
    <submittedName>
        <fullName evidence="1">Uncharacterized protein</fullName>
    </submittedName>
</protein>
<dbReference type="AlphaFoldDB" id="A0A844BDQ6"/>
<dbReference type="Proteomes" id="UP000466730">
    <property type="component" value="Unassembled WGS sequence"/>
</dbReference>
<name>A0A844BDQ6_9RHOB</name>
<proteinExistence type="predicted"/>
<organism evidence="1 2">
    <name type="scientific">Rhodovulum strictum</name>
    <dbReference type="NCBI Taxonomy" id="58314"/>
    <lineage>
        <taxon>Bacteria</taxon>
        <taxon>Pseudomonadati</taxon>
        <taxon>Pseudomonadota</taxon>
        <taxon>Alphaproteobacteria</taxon>
        <taxon>Rhodobacterales</taxon>
        <taxon>Paracoccaceae</taxon>
        <taxon>Rhodovulum</taxon>
    </lineage>
</organism>
<comment type="caution">
    <text evidence="1">The sequence shown here is derived from an EMBL/GenBank/DDBJ whole genome shotgun (WGS) entry which is preliminary data.</text>
</comment>
<evidence type="ECO:0000313" key="2">
    <source>
        <dbReference type="Proteomes" id="UP000466730"/>
    </source>
</evidence>
<dbReference type="OrthoDB" id="7866188at2"/>
<dbReference type="RefSeq" id="WP_153749908.1">
    <property type="nucleotide sequence ID" value="NZ_BAAADI010000030.1"/>
</dbReference>
<sequence>MTDRELDEILTLRWPVLVRRAMIDGDKWTRSFVLSIARNGKRPNWRPTPKQEAIMRRLLMDMAQHEDQPPEVIEDEGELFRSA</sequence>
<gene>
    <name evidence="1" type="ORF">GH815_16780</name>
</gene>
<dbReference type="EMBL" id="WJPO01000035">
    <property type="protein sequence ID" value="MRH22634.1"/>
    <property type="molecule type" value="Genomic_DNA"/>
</dbReference>
<reference evidence="1 2" key="1">
    <citation type="submission" date="2019-11" db="EMBL/GenBank/DDBJ databases">
        <title>Draft Whole-Genome sequence of the marine photosynthetic bacterium Rhodovulum strictum DSM 11289.</title>
        <authorList>
            <person name="Kyndt J.A."/>
            <person name="Meyer T.E."/>
        </authorList>
    </citation>
    <scope>NUCLEOTIDE SEQUENCE [LARGE SCALE GENOMIC DNA]</scope>
    <source>
        <strain evidence="1 2">DSM 11289</strain>
    </source>
</reference>
<keyword evidence="2" id="KW-1185">Reference proteome</keyword>
<accession>A0A844BDQ6</accession>
<evidence type="ECO:0000313" key="1">
    <source>
        <dbReference type="EMBL" id="MRH22634.1"/>
    </source>
</evidence>